<dbReference type="PANTHER" id="PTHR40055">
    <property type="entry name" value="TRANSCRIPTIONAL REGULATOR YGIV-RELATED"/>
    <property type="match status" value="1"/>
</dbReference>
<dbReference type="InterPro" id="IPR029442">
    <property type="entry name" value="GyrI-like"/>
</dbReference>
<evidence type="ECO:0000313" key="3">
    <source>
        <dbReference type="Proteomes" id="UP001501788"/>
    </source>
</evidence>
<dbReference type="EMBL" id="BAABEX010000030">
    <property type="protein sequence ID" value="GAA4429547.1"/>
    <property type="molecule type" value="Genomic_DNA"/>
</dbReference>
<dbReference type="SUPFAM" id="SSF55136">
    <property type="entry name" value="Probable bacterial effector-binding domain"/>
    <property type="match status" value="1"/>
</dbReference>
<comment type="caution">
    <text evidence="2">The sequence shown here is derived from an EMBL/GenBank/DDBJ whole genome shotgun (WGS) entry which is preliminary data.</text>
</comment>
<dbReference type="InterPro" id="IPR050908">
    <property type="entry name" value="SmbC-like"/>
</dbReference>
<feature type="domain" description="AraC effector-binding" evidence="1">
    <location>
        <begin position="43"/>
        <end position="197"/>
    </location>
</feature>
<dbReference type="InterPro" id="IPR011256">
    <property type="entry name" value="Reg_factor_effector_dom_sf"/>
</dbReference>
<organism evidence="2 3">
    <name type="scientific">Acidovorax lacteus</name>
    <dbReference type="NCBI Taxonomy" id="1924988"/>
    <lineage>
        <taxon>Bacteria</taxon>
        <taxon>Pseudomonadati</taxon>
        <taxon>Pseudomonadota</taxon>
        <taxon>Betaproteobacteria</taxon>
        <taxon>Burkholderiales</taxon>
        <taxon>Comamonadaceae</taxon>
        <taxon>Acidovorax</taxon>
    </lineage>
</organism>
<proteinExistence type="predicted"/>
<dbReference type="Pfam" id="PF06445">
    <property type="entry name" value="GyrI-like"/>
    <property type="match status" value="1"/>
</dbReference>
<evidence type="ECO:0000313" key="2">
    <source>
        <dbReference type="EMBL" id="GAA4429547.1"/>
    </source>
</evidence>
<dbReference type="Proteomes" id="UP001501788">
    <property type="component" value="Unassembled WGS sequence"/>
</dbReference>
<gene>
    <name evidence="2" type="ORF">GCM10023090_29730</name>
</gene>
<dbReference type="SMART" id="SM00871">
    <property type="entry name" value="AraC_E_bind"/>
    <property type="match status" value="1"/>
</dbReference>
<sequence length="200" mass="21476">MGGNGENERRIVANRAALFLRGWLYTGTPVPLRATTACTSALMTLHVRELPALRLAYLRHTGDYGPALGDLWNALGRWCESRGLGAPQPGYLGLSHDDPACTPAGQCRYDACVPIGIGMRPGPDVQVQDFAGGPHACMRFQGVGADIGAAWKYLIKDLMPAQGLKPAPRAVVELYEADFAVDPDSGSFACWLCVPLLLPR</sequence>
<reference evidence="3" key="1">
    <citation type="journal article" date="2019" name="Int. J. Syst. Evol. Microbiol.">
        <title>The Global Catalogue of Microorganisms (GCM) 10K type strain sequencing project: providing services to taxonomists for standard genome sequencing and annotation.</title>
        <authorList>
            <consortium name="The Broad Institute Genomics Platform"/>
            <consortium name="The Broad Institute Genome Sequencing Center for Infectious Disease"/>
            <person name="Wu L."/>
            <person name="Ma J."/>
        </authorList>
    </citation>
    <scope>NUCLEOTIDE SEQUENCE [LARGE SCALE GENOMIC DNA]</scope>
    <source>
        <strain evidence="3">JCM 31890</strain>
    </source>
</reference>
<dbReference type="InterPro" id="IPR010499">
    <property type="entry name" value="AraC_E-bd"/>
</dbReference>
<name>A0ABP8LJG0_9BURK</name>
<accession>A0ABP8LJG0</accession>
<dbReference type="PANTHER" id="PTHR40055:SF1">
    <property type="entry name" value="TRANSCRIPTIONAL REGULATOR YGIV-RELATED"/>
    <property type="match status" value="1"/>
</dbReference>
<evidence type="ECO:0000259" key="1">
    <source>
        <dbReference type="SMART" id="SM00871"/>
    </source>
</evidence>
<dbReference type="Gene3D" id="3.20.80.10">
    <property type="entry name" value="Regulatory factor, effector binding domain"/>
    <property type="match status" value="1"/>
</dbReference>
<protein>
    <recommendedName>
        <fullName evidence="1">AraC effector-binding domain-containing protein</fullName>
    </recommendedName>
</protein>
<keyword evidence="3" id="KW-1185">Reference proteome</keyword>